<dbReference type="GO" id="GO:0009903">
    <property type="term" value="P:chloroplast avoidance movement"/>
    <property type="evidence" value="ECO:0007669"/>
    <property type="project" value="TreeGrafter"/>
</dbReference>
<reference evidence="5 6" key="1">
    <citation type="journal article" date="2020" name="IScience">
        <title>Genome Sequencing of the Endangered Kingdonia uniflora (Circaeasteraceae, Ranunculales) Reveals Potential Mechanisms of Evolutionary Specialization.</title>
        <authorList>
            <person name="Sun Y."/>
            <person name="Deng T."/>
            <person name="Zhang A."/>
            <person name="Moore M.J."/>
            <person name="Landis J.B."/>
            <person name="Lin N."/>
            <person name="Zhang H."/>
            <person name="Zhang X."/>
            <person name="Huang J."/>
            <person name="Zhang X."/>
            <person name="Sun H."/>
            <person name="Wang H."/>
        </authorList>
    </citation>
    <scope>NUCLEOTIDE SEQUENCE [LARGE SCALE GENOMIC DNA]</scope>
    <source>
        <strain evidence="5">TB1705</strain>
        <tissue evidence="5">Leaf</tissue>
    </source>
</reference>
<name>A0A7J7LAC1_9MAGN</name>
<feature type="compositionally biased region" description="Low complexity" evidence="4">
    <location>
        <begin position="448"/>
        <end position="461"/>
    </location>
</feature>
<dbReference type="GO" id="GO:0005829">
    <property type="term" value="C:cytosol"/>
    <property type="evidence" value="ECO:0007669"/>
    <property type="project" value="TreeGrafter"/>
</dbReference>
<dbReference type="EMBL" id="JACGCM010002460">
    <property type="protein sequence ID" value="KAF6139616.1"/>
    <property type="molecule type" value="Genomic_DNA"/>
</dbReference>
<feature type="coiled-coil region" evidence="3">
    <location>
        <begin position="36"/>
        <end position="91"/>
    </location>
</feature>
<dbReference type="AlphaFoldDB" id="A0A7J7LAC1"/>
<dbReference type="GO" id="GO:0009904">
    <property type="term" value="P:chloroplast accumulation movement"/>
    <property type="evidence" value="ECO:0007669"/>
    <property type="project" value="TreeGrafter"/>
</dbReference>
<evidence type="ECO:0000256" key="4">
    <source>
        <dbReference type="SAM" id="MobiDB-lite"/>
    </source>
</evidence>
<evidence type="ECO:0000256" key="1">
    <source>
        <dbReference type="ARBA" id="ARBA00005485"/>
    </source>
</evidence>
<comment type="caution">
    <text evidence="5">The sequence shown here is derived from an EMBL/GenBank/DDBJ whole genome shotgun (WGS) entry which is preliminary data.</text>
</comment>
<feature type="region of interest" description="Disordered" evidence="4">
    <location>
        <begin position="427"/>
        <end position="466"/>
    </location>
</feature>
<feature type="coiled-coil region" evidence="3">
    <location>
        <begin position="233"/>
        <end position="295"/>
    </location>
</feature>
<evidence type="ECO:0000313" key="6">
    <source>
        <dbReference type="Proteomes" id="UP000541444"/>
    </source>
</evidence>
<organism evidence="5 6">
    <name type="scientific">Kingdonia uniflora</name>
    <dbReference type="NCBI Taxonomy" id="39325"/>
    <lineage>
        <taxon>Eukaryota</taxon>
        <taxon>Viridiplantae</taxon>
        <taxon>Streptophyta</taxon>
        <taxon>Embryophyta</taxon>
        <taxon>Tracheophyta</taxon>
        <taxon>Spermatophyta</taxon>
        <taxon>Magnoliopsida</taxon>
        <taxon>Ranunculales</taxon>
        <taxon>Circaeasteraceae</taxon>
        <taxon>Kingdonia</taxon>
    </lineage>
</organism>
<evidence type="ECO:0008006" key="7">
    <source>
        <dbReference type="Google" id="ProtNLM"/>
    </source>
</evidence>
<evidence type="ECO:0000256" key="3">
    <source>
        <dbReference type="SAM" id="Coils"/>
    </source>
</evidence>
<comment type="similarity">
    <text evidence="1">Belongs to the WEB family.</text>
</comment>
<keyword evidence="2 3" id="KW-0175">Coiled coil</keyword>
<dbReference type="InterPro" id="IPR008545">
    <property type="entry name" value="Web"/>
</dbReference>
<gene>
    <name evidence="5" type="ORF">GIB67_033620</name>
</gene>
<evidence type="ECO:0000256" key="2">
    <source>
        <dbReference type="ARBA" id="ARBA00023054"/>
    </source>
</evidence>
<evidence type="ECO:0000313" key="5">
    <source>
        <dbReference type="EMBL" id="KAF6139616.1"/>
    </source>
</evidence>
<accession>A0A7J7LAC1</accession>
<dbReference type="OrthoDB" id="685331at2759"/>
<dbReference type="PANTHER" id="PTHR32054">
    <property type="entry name" value="HEAVY CHAIN, PUTATIVE, EXPRESSED-RELATED-RELATED"/>
    <property type="match status" value="1"/>
</dbReference>
<sequence>MKRAPSRSREMELCANSKAKEKTWVLANGTADDSQYTQVMRELKLIKQELTKLKREMDYVLDQKSLAECKNKSLISSTEVLRDEIEEANEEQVLVELARIEAVKELGLIQAQREEERTQFSSSMENTQNRIHHILRDIDDTKELQNKLAVTTTDVHVLQNELNLVKAMDRRLESKETSSDFEEVEAARKELQSIRDEGFQFMASMDIIRQELKHVSEETARLKSIEEKANPTVQNLNSKILRATSKLEALSIAEENAKEIVSNLSSTLQQLTTEGEAAKKQRELISEEAENIRAETLKIESETDLAEAKLIVAMKDLEEVKSSETFALADLKNLSEKTMRDRASASQHSSSITISHFEYKYLMGRAEEVEEIADKKVAAAQAWIEALKASEKEILMKTDIAHREMRELKVVEVVEGSENMQLSLALPRKSMKDNGNSTPMRRGKLRRPSSPGSRRTSRSGSIMIKRRTKVMPNLGNLFGSKRTGECA</sequence>
<dbReference type="Pfam" id="PF05701">
    <property type="entry name" value="WEMBL"/>
    <property type="match status" value="1"/>
</dbReference>
<proteinExistence type="inferred from homology"/>
<keyword evidence="6" id="KW-1185">Reference proteome</keyword>
<dbReference type="PANTHER" id="PTHR32054:SF2">
    <property type="entry name" value="PROTEIN PLASTID MOVEMENT IMPAIRED 2"/>
    <property type="match status" value="1"/>
</dbReference>
<protein>
    <recommendedName>
        <fullName evidence="7">Protein PLASTID MOVEMENT IMPAIRED 2</fullName>
    </recommendedName>
</protein>
<dbReference type="Proteomes" id="UP000541444">
    <property type="component" value="Unassembled WGS sequence"/>
</dbReference>